<evidence type="ECO:0000256" key="1">
    <source>
        <dbReference type="SAM" id="Phobius"/>
    </source>
</evidence>
<dbReference type="AlphaFoldDB" id="A0AAE0ZB45"/>
<evidence type="ECO:0000313" key="3">
    <source>
        <dbReference type="Proteomes" id="UP001283361"/>
    </source>
</evidence>
<keyword evidence="1" id="KW-1133">Transmembrane helix</keyword>
<accession>A0AAE0ZB45</accession>
<keyword evidence="1" id="KW-0472">Membrane</keyword>
<dbReference type="Proteomes" id="UP001283361">
    <property type="component" value="Unassembled WGS sequence"/>
</dbReference>
<reference evidence="2" key="1">
    <citation type="journal article" date="2023" name="G3 (Bethesda)">
        <title>A reference genome for the long-term kleptoplast-retaining sea slug Elysia crispata morphotype clarki.</title>
        <authorList>
            <person name="Eastman K.E."/>
            <person name="Pendleton A.L."/>
            <person name="Shaikh M.A."/>
            <person name="Suttiyut T."/>
            <person name="Ogas R."/>
            <person name="Tomko P."/>
            <person name="Gavelis G."/>
            <person name="Widhalm J.R."/>
            <person name="Wisecaver J.H."/>
        </authorList>
    </citation>
    <scope>NUCLEOTIDE SEQUENCE</scope>
    <source>
        <strain evidence="2">ECLA1</strain>
    </source>
</reference>
<name>A0AAE0ZB45_9GAST</name>
<feature type="transmembrane region" description="Helical" evidence="1">
    <location>
        <begin position="89"/>
        <end position="109"/>
    </location>
</feature>
<comment type="caution">
    <text evidence="2">The sequence shown here is derived from an EMBL/GenBank/DDBJ whole genome shotgun (WGS) entry which is preliminary data.</text>
</comment>
<evidence type="ECO:0000313" key="2">
    <source>
        <dbReference type="EMBL" id="KAK3766204.1"/>
    </source>
</evidence>
<keyword evidence="1" id="KW-0812">Transmembrane</keyword>
<organism evidence="2 3">
    <name type="scientific">Elysia crispata</name>
    <name type="common">lettuce slug</name>
    <dbReference type="NCBI Taxonomy" id="231223"/>
    <lineage>
        <taxon>Eukaryota</taxon>
        <taxon>Metazoa</taxon>
        <taxon>Spiralia</taxon>
        <taxon>Lophotrochozoa</taxon>
        <taxon>Mollusca</taxon>
        <taxon>Gastropoda</taxon>
        <taxon>Heterobranchia</taxon>
        <taxon>Euthyneura</taxon>
        <taxon>Panpulmonata</taxon>
        <taxon>Sacoglossa</taxon>
        <taxon>Placobranchoidea</taxon>
        <taxon>Plakobranchidae</taxon>
        <taxon>Elysia</taxon>
    </lineage>
</organism>
<gene>
    <name evidence="2" type="ORF">RRG08_017645</name>
</gene>
<dbReference type="EMBL" id="JAWDGP010004246">
    <property type="protein sequence ID" value="KAK3766204.1"/>
    <property type="molecule type" value="Genomic_DNA"/>
</dbReference>
<keyword evidence="3" id="KW-1185">Reference proteome</keyword>
<proteinExistence type="predicted"/>
<protein>
    <submittedName>
        <fullName evidence="2">Uncharacterized protein</fullName>
    </submittedName>
</protein>
<sequence>MAKVNIRYCHSNHEPFAYYAKISLVARVLTSPIHFRGAQGQYGADRVPPDSGDCTRQKVLRLLKYRRNPSEIILGISYSSEDTKMRKSLFAVCLSLALLVVYTTALSTMDSKEDIESMILKDSTWGIDEGLQVGADEILSTGKRTRTPYACRRDCHCRGWSKRACNYCLYLRRMCRINHGHETEA</sequence>